<dbReference type="AlphaFoldDB" id="A0A6J7I3N9"/>
<dbReference type="EMBL" id="CAFBMK010000128">
    <property type="protein sequence ID" value="CAB4925279.1"/>
    <property type="molecule type" value="Genomic_DNA"/>
</dbReference>
<evidence type="ECO:0000256" key="2">
    <source>
        <dbReference type="ARBA" id="ARBA00023125"/>
    </source>
</evidence>
<evidence type="ECO:0000256" key="1">
    <source>
        <dbReference type="ARBA" id="ARBA00023015"/>
    </source>
</evidence>
<dbReference type="PANTHER" id="PTHR30055">
    <property type="entry name" value="HTH-TYPE TRANSCRIPTIONAL REGULATOR RUTR"/>
    <property type="match status" value="1"/>
</dbReference>
<keyword evidence="1" id="KW-0805">Transcription regulation</keyword>
<dbReference type="PRINTS" id="PR00455">
    <property type="entry name" value="HTHTETR"/>
</dbReference>
<dbReference type="Pfam" id="PF00440">
    <property type="entry name" value="TetR_N"/>
    <property type="match status" value="1"/>
</dbReference>
<dbReference type="PROSITE" id="PS50977">
    <property type="entry name" value="HTH_TETR_2"/>
    <property type="match status" value="1"/>
</dbReference>
<dbReference type="PANTHER" id="PTHR30055:SF234">
    <property type="entry name" value="HTH-TYPE TRANSCRIPTIONAL REGULATOR BETI"/>
    <property type="match status" value="1"/>
</dbReference>
<dbReference type="InterPro" id="IPR009057">
    <property type="entry name" value="Homeodomain-like_sf"/>
</dbReference>
<proteinExistence type="predicted"/>
<dbReference type="SUPFAM" id="SSF48498">
    <property type="entry name" value="Tetracyclin repressor-like, C-terminal domain"/>
    <property type="match status" value="1"/>
</dbReference>
<evidence type="ECO:0000256" key="3">
    <source>
        <dbReference type="ARBA" id="ARBA00023163"/>
    </source>
</evidence>
<keyword evidence="3" id="KW-0804">Transcription</keyword>
<dbReference type="GO" id="GO:0003700">
    <property type="term" value="F:DNA-binding transcription factor activity"/>
    <property type="evidence" value="ECO:0007669"/>
    <property type="project" value="TreeGrafter"/>
</dbReference>
<dbReference type="InterPro" id="IPR050109">
    <property type="entry name" value="HTH-type_TetR-like_transc_reg"/>
</dbReference>
<feature type="domain" description="HTH tetR-type" evidence="5">
    <location>
        <begin position="20"/>
        <end position="80"/>
    </location>
</feature>
<name>A0A6J7I3N9_9ZZZZ</name>
<evidence type="ECO:0000256" key="4">
    <source>
        <dbReference type="SAM" id="MobiDB-lite"/>
    </source>
</evidence>
<dbReference type="InterPro" id="IPR036271">
    <property type="entry name" value="Tet_transcr_reg_TetR-rel_C_sf"/>
</dbReference>
<accession>A0A6J7I3N9</accession>
<feature type="region of interest" description="Disordered" evidence="4">
    <location>
        <begin position="1"/>
        <end position="21"/>
    </location>
</feature>
<dbReference type="Gene3D" id="1.10.10.60">
    <property type="entry name" value="Homeodomain-like"/>
    <property type="match status" value="1"/>
</dbReference>
<reference evidence="6" key="1">
    <citation type="submission" date="2020-05" db="EMBL/GenBank/DDBJ databases">
        <authorList>
            <person name="Chiriac C."/>
            <person name="Salcher M."/>
            <person name="Ghai R."/>
            <person name="Kavagutti S V."/>
        </authorList>
    </citation>
    <scope>NUCLEOTIDE SEQUENCE</scope>
</reference>
<gene>
    <name evidence="6" type="ORF">UFOPK3564_02065</name>
</gene>
<evidence type="ECO:0000259" key="5">
    <source>
        <dbReference type="PROSITE" id="PS50977"/>
    </source>
</evidence>
<dbReference type="InterPro" id="IPR001647">
    <property type="entry name" value="HTH_TetR"/>
</dbReference>
<protein>
    <submittedName>
        <fullName evidence="6">Unannotated protein</fullName>
    </submittedName>
</protein>
<dbReference type="Gene3D" id="1.10.357.10">
    <property type="entry name" value="Tetracycline Repressor, domain 2"/>
    <property type="match status" value="1"/>
</dbReference>
<sequence>MTLRSPSTPDRRAGAAARRRDRERGILEATRRLLDERGAQDVQIDDVAREAGLNKALIYRHFSGKDELFALVIVSYVDDFLDQVAALPDDGSATDRLTAFAETFLEFCLEYPAFVESAMSMLRQPGTELLERVSEGAMLQMGRAVASALHRPIELLDEGDAAGEFPVADPDYTANAMYVQILGLAHLARVGNAVRELPDGMPWFFPVRTDQVRASVRALVRAALAPAEAGDPRRQP</sequence>
<dbReference type="GO" id="GO:0000976">
    <property type="term" value="F:transcription cis-regulatory region binding"/>
    <property type="evidence" value="ECO:0007669"/>
    <property type="project" value="TreeGrafter"/>
</dbReference>
<evidence type="ECO:0000313" key="6">
    <source>
        <dbReference type="EMBL" id="CAB4925279.1"/>
    </source>
</evidence>
<keyword evidence="2" id="KW-0238">DNA-binding</keyword>
<feature type="compositionally biased region" description="Basic and acidic residues" evidence="4">
    <location>
        <begin position="9"/>
        <end position="21"/>
    </location>
</feature>
<dbReference type="SUPFAM" id="SSF46689">
    <property type="entry name" value="Homeodomain-like"/>
    <property type="match status" value="1"/>
</dbReference>
<organism evidence="6">
    <name type="scientific">freshwater metagenome</name>
    <dbReference type="NCBI Taxonomy" id="449393"/>
    <lineage>
        <taxon>unclassified sequences</taxon>
        <taxon>metagenomes</taxon>
        <taxon>ecological metagenomes</taxon>
    </lineage>
</organism>